<dbReference type="Pfam" id="PF00772">
    <property type="entry name" value="DnaB"/>
    <property type="match status" value="1"/>
</dbReference>
<dbReference type="GO" id="GO:0043139">
    <property type="term" value="F:5'-3' DNA helicase activity"/>
    <property type="evidence" value="ECO:0007669"/>
    <property type="project" value="UniProtKB-EC"/>
</dbReference>
<dbReference type="STRING" id="1202785.A946_06305"/>
<dbReference type="GO" id="GO:1990077">
    <property type="term" value="C:primosome complex"/>
    <property type="evidence" value="ECO:0007669"/>
    <property type="project" value="UniProtKB-UniRule"/>
</dbReference>
<evidence type="ECO:0000313" key="14">
    <source>
        <dbReference type="EMBL" id="QDQ43315.1"/>
    </source>
</evidence>
<keyword evidence="6 12" id="KW-0347">Helicase</keyword>
<evidence type="ECO:0000256" key="8">
    <source>
        <dbReference type="ARBA" id="ARBA00023125"/>
    </source>
</evidence>
<dbReference type="InterPro" id="IPR027417">
    <property type="entry name" value="P-loop_NTPase"/>
</dbReference>
<dbReference type="SUPFAM" id="SSF52540">
    <property type="entry name" value="P-loop containing nucleoside triphosphate hydrolases"/>
    <property type="match status" value="1"/>
</dbReference>
<keyword evidence="7 12" id="KW-0067">ATP-binding</keyword>
<keyword evidence="2 12" id="KW-0639">Primosome</keyword>
<dbReference type="PANTHER" id="PTHR30153:SF2">
    <property type="entry name" value="REPLICATIVE DNA HELICASE"/>
    <property type="match status" value="1"/>
</dbReference>
<dbReference type="InterPro" id="IPR016136">
    <property type="entry name" value="DNA_helicase_N/primase_C"/>
</dbReference>
<dbReference type="SUPFAM" id="SSF48024">
    <property type="entry name" value="N-terminal domain of DnaB helicase"/>
    <property type="match status" value="1"/>
</dbReference>
<evidence type="ECO:0000259" key="13">
    <source>
        <dbReference type="PROSITE" id="PS51199"/>
    </source>
</evidence>
<name>A0A516TQ28_9BACT</name>
<keyword evidence="8 12" id="KW-0238">DNA-binding</keyword>
<dbReference type="EC" id="5.6.2.3" evidence="11 12"/>
<dbReference type="SMART" id="SM00382">
    <property type="entry name" value="AAA"/>
    <property type="match status" value="1"/>
</dbReference>
<evidence type="ECO:0000256" key="4">
    <source>
        <dbReference type="ARBA" id="ARBA00022741"/>
    </source>
</evidence>
<evidence type="ECO:0000256" key="2">
    <source>
        <dbReference type="ARBA" id="ARBA00022515"/>
    </source>
</evidence>
<keyword evidence="3 12" id="KW-0235">DNA replication</keyword>
<dbReference type="KEGG" id="mkc:kam1_2107"/>
<evidence type="ECO:0000256" key="3">
    <source>
        <dbReference type="ARBA" id="ARBA00022705"/>
    </source>
</evidence>
<evidence type="ECO:0000313" key="15">
    <source>
        <dbReference type="Proteomes" id="UP000315925"/>
    </source>
</evidence>
<dbReference type="GO" id="GO:0005524">
    <property type="term" value="F:ATP binding"/>
    <property type="evidence" value="ECO:0007669"/>
    <property type="project" value="UniProtKB-UniRule"/>
</dbReference>
<evidence type="ECO:0000256" key="7">
    <source>
        <dbReference type="ARBA" id="ARBA00022840"/>
    </source>
</evidence>
<keyword evidence="5 12" id="KW-0378">Hydrolase</keyword>
<dbReference type="GO" id="GO:0006269">
    <property type="term" value="P:DNA replication, synthesis of primer"/>
    <property type="evidence" value="ECO:0007669"/>
    <property type="project" value="UniProtKB-UniRule"/>
</dbReference>
<comment type="catalytic activity">
    <reaction evidence="10 12">
        <text>ATP + H2O = ADP + phosphate + H(+)</text>
        <dbReference type="Rhea" id="RHEA:13065"/>
        <dbReference type="ChEBI" id="CHEBI:15377"/>
        <dbReference type="ChEBI" id="CHEBI:15378"/>
        <dbReference type="ChEBI" id="CHEBI:30616"/>
        <dbReference type="ChEBI" id="CHEBI:43474"/>
        <dbReference type="ChEBI" id="CHEBI:456216"/>
        <dbReference type="EC" id="5.6.2.3"/>
    </reaction>
</comment>
<accession>A0A516TQ28</accession>
<dbReference type="InterPro" id="IPR036185">
    <property type="entry name" value="DNA_heli_DnaB-like_N_sf"/>
</dbReference>
<organism evidence="14 15">
    <name type="scientific">Methylacidiphilum kamchatkense Kam1</name>
    <dbReference type="NCBI Taxonomy" id="1202785"/>
    <lineage>
        <taxon>Bacteria</taxon>
        <taxon>Pseudomonadati</taxon>
        <taxon>Verrucomicrobiota</taxon>
        <taxon>Methylacidiphilae</taxon>
        <taxon>Methylacidiphilales</taxon>
        <taxon>Methylacidiphilaceae</taxon>
        <taxon>Methylacidiphilum (ex Ratnadevi et al. 2023)</taxon>
    </lineage>
</organism>
<feature type="domain" description="SF4 helicase" evidence="13">
    <location>
        <begin position="199"/>
        <end position="476"/>
    </location>
</feature>
<evidence type="ECO:0000256" key="6">
    <source>
        <dbReference type="ARBA" id="ARBA00022806"/>
    </source>
</evidence>
<dbReference type="EMBL" id="CP037899">
    <property type="protein sequence ID" value="QDQ43315.1"/>
    <property type="molecule type" value="Genomic_DNA"/>
</dbReference>
<comment type="function">
    <text evidence="12">The main replicative DNA helicase, it participates in initiation and elongation during chromosome replication. Travels ahead of the DNA replisome, separating dsDNA into templates for DNA synthesis. A processive ATP-dependent 5'-3' DNA helicase it has DNA-dependent ATPase activity.</text>
</comment>
<dbReference type="InterPro" id="IPR003593">
    <property type="entry name" value="AAA+_ATPase"/>
</dbReference>
<sequence>MLLLHYEIIDMTKNMKRKGVDTIKEAIPALFSIEAEKALLGLMLTNPELVFDQIRERLTVEDFYIPAHRILYEAISELHAKNIAIDLTTVHQYLVDHHLDEKIGGAALLADLVASFATHLNLESYIKILKEKSILRRLHSAALTIVQNIYENSHSVSQVLDQAEKQIFEITDLAVSRSTVKASVEIQKAIELIDCFHKRKGRLFGIPTGFHHLDQITTGWQNGDMIVLAARPGVGKTALGLTFACRALKERYDQTRDLWIKPGYSVGFFSLEMTAVQIMLRLLAAIGSESLQKIRRGELEPASLEKLKMLADDAKEWPFYIDDSSDLTIHQLRAKARRMKNQFGVDLIIIDYLQLLHSDSQQAKENRQVEISEISRGIKALAKELNIPIIVLAQLNRRMEEGRSEPALHHLRESGAIEQDADVVILLHRLESDSVTDMTKIPYLIHVAKQRNGPTDKIEVLFNAPYTRFEDPLRHEIEQSYV</sequence>
<dbReference type="GO" id="GO:0005829">
    <property type="term" value="C:cytosol"/>
    <property type="evidence" value="ECO:0007669"/>
    <property type="project" value="TreeGrafter"/>
</dbReference>
<reference evidence="15" key="1">
    <citation type="submission" date="2019-03" db="EMBL/GenBank/DDBJ databases">
        <title>Complete genome of Methylacidiphilum kamchatkense Kam1.</title>
        <authorList>
            <person name="Kruse T."/>
            <person name="Murarilal Ratnadevi C."/>
            <person name="Erikstad H.-A."/>
            <person name="Birkeland N.-K."/>
        </authorList>
    </citation>
    <scope>NUCLEOTIDE SEQUENCE [LARGE SCALE GENOMIC DNA]</scope>
    <source>
        <strain evidence="15">kam1</strain>
    </source>
</reference>
<gene>
    <name evidence="14" type="ORF">kam1_2107</name>
</gene>
<evidence type="ECO:0000256" key="10">
    <source>
        <dbReference type="ARBA" id="ARBA00048954"/>
    </source>
</evidence>
<evidence type="ECO:0000256" key="9">
    <source>
        <dbReference type="ARBA" id="ARBA00023235"/>
    </source>
</evidence>
<comment type="similarity">
    <text evidence="1 12">Belongs to the helicase family. DnaB subfamily.</text>
</comment>
<proteinExistence type="inferred from homology"/>
<dbReference type="Gene3D" id="3.40.50.300">
    <property type="entry name" value="P-loop containing nucleotide triphosphate hydrolases"/>
    <property type="match status" value="1"/>
</dbReference>
<evidence type="ECO:0000256" key="11">
    <source>
        <dbReference type="NCBIfam" id="TIGR00665"/>
    </source>
</evidence>
<evidence type="ECO:0000256" key="5">
    <source>
        <dbReference type="ARBA" id="ARBA00022801"/>
    </source>
</evidence>
<dbReference type="InterPro" id="IPR007694">
    <property type="entry name" value="DNA_helicase_DnaB-like_C"/>
</dbReference>
<dbReference type="AlphaFoldDB" id="A0A516TQ28"/>
<dbReference type="Proteomes" id="UP000315925">
    <property type="component" value="Chromosome"/>
</dbReference>
<dbReference type="GO" id="GO:0003677">
    <property type="term" value="F:DNA binding"/>
    <property type="evidence" value="ECO:0007669"/>
    <property type="project" value="UniProtKB-UniRule"/>
</dbReference>
<dbReference type="PROSITE" id="PS51199">
    <property type="entry name" value="SF4_HELICASE"/>
    <property type="match status" value="1"/>
</dbReference>
<protein>
    <recommendedName>
        <fullName evidence="11 12">Replicative DNA helicase</fullName>
        <ecNumber evidence="11 12">5.6.2.3</ecNumber>
    </recommendedName>
</protein>
<dbReference type="PANTHER" id="PTHR30153">
    <property type="entry name" value="REPLICATIVE DNA HELICASE DNAB"/>
    <property type="match status" value="1"/>
</dbReference>
<evidence type="ECO:0000256" key="1">
    <source>
        <dbReference type="ARBA" id="ARBA00008428"/>
    </source>
</evidence>
<dbReference type="InterPro" id="IPR007692">
    <property type="entry name" value="DNA_helicase_DnaB"/>
</dbReference>
<evidence type="ECO:0000256" key="12">
    <source>
        <dbReference type="RuleBase" id="RU362085"/>
    </source>
</evidence>
<dbReference type="NCBIfam" id="TIGR00665">
    <property type="entry name" value="DnaB"/>
    <property type="match status" value="1"/>
</dbReference>
<dbReference type="CDD" id="cd00984">
    <property type="entry name" value="DnaB_C"/>
    <property type="match status" value="1"/>
</dbReference>
<dbReference type="Gene3D" id="1.10.860.10">
    <property type="entry name" value="DNAb Helicase, Chain A"/>
    <property type="match status" value="1"/>
</dbReference>
<keyword evidence="4 12" id="KW-0547">Nucleotide-binding</keyword>
<dbReference type="GO" id="GO:0016887">
    <property type="term" value="F:ATP hydrolysis activity"/>
    <property type="evidence" value="ECO:0007669"/>
    <property type="project" value="RHEA"/>
</dbReference>
<dbReference type="Pfam" id="PF03796">
    <property type="entry name" value="DnaB_C"/>
    <property type="match status" value="1"/>
</dbReference>
<keyword evidence="9" id="KW-0413">Isomerase</keyword>
<dbReference type="InterPro" id="IPR007693">
    <property type="entry name" value="DNA_helicase_DnaB-like_N"/>
</dbReference>